<gene>
    <name evidence="4" type="primary">LOC104715550</name>
</gene>
<feature type="domain" description="RNase H type-1" evidence="1">
    <location>
        <begin position="278"/>
        <end position="379"/>
    </location>
</feature>
<dbReference type="InterPro" id="IPR052929">
    <property type="entry name" value="RNase_H-like_EbsB-rel"/>
</dbReference>
<proteinExistence type="predicted"/>
<evidence type="ECO:0000259" key="2">
    <source>
        <dbReference type="Pfam" id="PF13966"/>
    </source>
</evidence>
<accession>A0ABM0TTQ3</accession>
<dbReference type="Proteomes" id="UP000694864">
    <property type="component" value="Chromosome 9"/>
</dbReference>
<evidence type="ECO:0000313" key="3">
    <source>
        <dbReference type="Proteomes" id="UP000694864"/>
    </source>
</evidence>
<keyword evidence="3" id="KW-1185">Reference proteome</keyword>
<organism evidence="3 4">
    <name type="scientific">Camelina sativa</name>
    <name type="common">False flax</name>
    <name type="synonym">Myagrum sativum</name>
    <dbReference type="NCBI Taxonomy" id="90675"/>
    <lineage>
        <taxon>Eukaryota</taxon>
        <taxon>Viridiplantae</taxon>
        <taxon>Streptophyta</taxon>
        <taxon>Embryophyta</taxon>
        <taxon>Tracheophyta</taxon>
        <taxon>Spermatophyta</taxon>
        <taxon>Magnoliopsida</taxon>
        <taxon>eudicotyledons</taxon>
        <taxon>Gunneridae</taxon>
        <taxon>Pentapetalae</taxon>
        <taxon>rosids</taxon>
        <taxon>malvids</taxon>
        <taxon>Brassicales</taxon>
        <taxon>Brassicaceae</taxon>
        <taxon>Camelineae</taxon>
        <taxon>Camelina</taxon>
    </lineage>
</organism>
<dbReference type="GeneID" id="104715550"/>
<dbReference type="Pfam" id="PF13966">
    <property type="entry name" value="zf-RVT"/>
    <property type="match status" value="1"/>
</dbReference>
<sequence length="410" mass="46598">MRAPLMKNIIVDLELSVNELIDPKTRDWCPEALEENFFPREVDLIKKSKPVFSSTDFKSWKVNKSGDYSVRSGYWLACQSEREEVISLATMLPSVNGIKDQVWKLFAPSKIKLFIWKAANGALAVAERLISRGMKVDTRCATCGMEGESINHLLSDCSFARQVWAVAGVPLPESVFDNSSIYQNLHFVLSLGKVTSVSIQIRRTIPWILWSLWKNRNNLVFEGQVFLILDMVSKIRNDTEEWFQAQEIEQKEESSVEQRNEGQNQKWRPSSKPWLKCNVASSWDKDKANCGASWVLRNSLGSVLLHSRMSLVNIGSKEDSMLQTSLWAMKSMKSLHIPRVVFALEASELVGAINRPSAWPNFKLQSEELLLALSHIPDWRAVVEHRKGNLGAFLIAKSVTRDERPQSYVA</sequence>
<dbReference type="PANTHER" id="PTHR47074">
    <property type="entry name" value="BNAC02G40300D PROTEIN"/>
    <property type="match status" value="1"/>
</dbReference>
<name>A0ABM0TTQ3_CAMSA</name>
<dbReference type="Pfam" id="PF13456">
    <property type="entry name" value="RVT_3"/>
    <property type="match status" value="1"/>
</dbReference>
<evidence type="ECO:0000313" key="4">
    <source>
        <dbReference type="RefSeq" id="XP_010431245.1"/>
    </source>
</evidence>
<dbReference type="InterPro" id="IPR026960">
    <property type="entry name" value="RVT-Znf"/>
</dbReference>
<dbReference type="PANTHER" id="PTHR47074:SF11">
    <property type="entry name" value="REVERSE TRANSCRIPTASE-LIKE PROTEIN"/>
    <property type="match status" value="1"/>
</dbReference>
<feature type="domain" description="Reverse transcriptase zinc-binding" evidence="2">
    <location>
        <begin position="68"/>
        <end position="164"/>
    </location>
</feature>
<protein>
    <submittedName>
        <fullName evidence="4">Uncharacterized protein LOC104715550</fullName>
    </submittedName>
</protein>
<reference evidence="4" key="2">
    <citation type="submission" date="2025-08" db="UniProtKB">
        <authorList>
            <consortium name="RefSeq"/>
        </authorList>
    </citation>
    <scope>IDENTIFICATION</scope>
    <source>
        <tissue evidence="4">Leaf</tissue>
    </source>
</reference>
<dbReference type="RefSeq" id="XP_010431245.1">
    <property type="nucleotide sequence ID" value="XM_010432943.1"/>
</dbReference>
<dbReference type="InterPro" id="IPR002156">
    <property type="entry name" value="RNaseH_domain"/>
</dbReference>
<reference evidence="3" key="1">
    <citation type="journal article" date="2014" name="Nat. Commun.">
        <title>The emerging biofuel crop Camelina sativa retains a highly undifferentiated hexaploid genome structure.</title>
        <authorList>
            <person name="Kagale S."/>
            <person name="Koh C."/>
            <person name="Nixon J."/>
            <person name="Bollina V."/>
            <person name="Clarke W.E."/>
            <person name="Tuteja R."/>
            <person name="Spillane C."/>
            <person name="Robinson S.J."/>
            <person name="Links M.G."/>
            <person name="Clarke C."/>
            <person name="Higgins E.E."/>
            <person name="Huebert T."/>
            <person name="Sharpe A.G."/>
            <person name="Parkin I.A."/>
        </authorList>
    </citation>
    <scope>NUCLEOTIDE SEQUENCE [LARGE SCALE GENOMIC DNA]</scope>
    <source>
        <strain evidence="3">cv. DH55</strain>
    </source>
</reference>
<evidence type="ECO:0000259" key="1">
    <source>
        <dbReference type="Pfam" id="PF13456"/>
    </source>
</evidence>